<protein>
    <submittedName>
        <fullName evidence="1">2-hydroxyacid dehydrogenase</fullName>
    </submittedName>
</protein>
<evidence type="ECO:0000313" key="1">
    <source>
        <dbReference type="EMBL" id="MFM9327708.1"/>
    </source>
</evidence>
<organism evidence="1 2">
    <name type="scientific">Paenibacillus mesotrionivorans</name>
    <dbReference type="NCBI Taxonomy" id="3160968"/>
    <lineage>
        <taxon>Bacteria</taxon>
        <taxon>Bacillati</taxon>
        <taxon>Bacillota</taxon>
        <taxon>Bacilli</taxon>
        <taxon>Bacillales</taxon>
        <taxon>Paenibacillaceae</taxon>
        <taxon>Paenibacillus</taxon>
    </lineage>
</organism>
<proteinExistence type="predicted"/>
<name>A0ACC7NSQ6_9BACL</name>
<dbReference type="EMBL" id="JBJURJ010000003">
    <property type="protein sequence ID" value="MFM9327708.1"/>
    <property type="molecule type" value="Genomic_DNA"/>
</dbReference>
<dbReference type="Proteomes" id="UP001631969">
    <property type="component" value="Unassembled WGS sequence"/>
</dbReference>
<accession>A0ACC7NSQ6</accession>
<sequence>MHIVLLEPLGIPEARVRELAAGLEASGHTFTYYSTRTEEDEELIERSKGAQVLLISNLPLNRRVIEACQSLELISVAFTGVDHVDLAACRERDIRVCNAAGYSTHAVAELAFGLAIAVLRRLVPCDKVTRAEGTKNGLIGYELYGKTFGIVGTGAIGLKTAGIAKAFGCRVLAYSRSQKQEAADSGIEYTDLDTLLQESDIVSLHVPLTGETRQLIDARRLGLMKPGAVLINTARGPVVDNAALAQALHEGKLGGAGIDVYEMEPPVPADHPLVGAPNTVLAPHVAFATHEALDTRAQIVFDNVEKWLTAAPQNVVC</sequence>
<comment type="caution">
    <text evidence="1">The sequence shown here is derived from an EMBL/GenBank/DDBJ whole genome shotgun (WGS) entry which is preliminary data.</text>
</comment>
<reference evidence="1" key="1">
    <citation type="submission" date="2024-12" db="EMBL/GenBank/DDBJ databases">
        <authorList>
            <person name="Wu N."/>
        </authorList>
    </citation>
    <scope>NUCLEOTIDE SEQUENCE</scope>
    <source>
        <strain evidence="1">P15</strain>
    </source>
</reference>
<keyword evidence="2" id="KW-1185">Reference proteome</keyword>
<gene>
    <name evidence="1" type="ORF">ACI1P1_05255</name>
</gene>
<evidence type="ECO:0000313" key="2">
    <source>
        <dbReference type="Proteomes" id="UP001631969"/>
    </source>
</evidence>